<dbReference type="OrthoDB" id="6146868at2"/>
<dbReference type="SMART" id="SM00342">
    <property type="entry name" value="HTH_ARAC"/>
    <property type="match status" value="1"/>
</dbReference>
<dbReference type="Proteomes" id="UP000000239">
    <property type="component" value="Chromosome"/>
</dbReference>
<dbReference type="GO" id="GO:0003700">
    <property type="term" value="F:DNA-binding transcription factor activity"/>
    <property type="evidence" value="ECO:0007669"/>
    <property type="project" value="InterPro"/>
</dbReference>
<dbReference type="AlphaFoldDB" id="Q1QX02"/>
<dbReference type="Gene3D" id="3.20.80.10">
    <property type="entry name" value="Regulatory factor, effector binding domain"/>
    <property type="match status" value="1"/>
</dbReference>
<dbReference type="STRING" id="290398.Csal_1653"/>
<evidence type="ECO:0000313" key="6">
    <source>
        <dbReference type="Proteomes" id="UP000000239"/>
    </source>
</evidence>
<dbReference type="GeneID" id="95336029"/>
<dbReference type="Gene3D" id="1.10.10.60">
    <property type="entry name" value="Homeodomain-like"/>
    <property type="match status" value="2"/>
</dbReference>
<evidence type="ECO:0000259" key="4">
    <source>
        <dbReference type="PROSITE" id="PS01124"/>
    </source>
</evidence>
<name>Q1QX02_CHRI1</name>
<dbReference type="InterPro" id="IPR009057">
    <property type="entry name" value="Homeodomain-like_sf"/>
</dbReference>
<organism evidence="5 6">
    <name type="scientific">Chromohalobacter israelensis (strain ATCC BAA-138 / DSM 3043 / CIP 106854 / NCIMB 13768 / 1H11)</name>
    <name type="common">Chromohalobacter salexigens</name>
    <dbReference type="NCBI Taxonomy" id="290398"/>
    <lineage>
        <taxon>Bacteria</taxon>
        <taxon>Pseudomonadati</taxon>
        <taxon>Pseudomonadota</taxon>
        <taxon>Gammaproteobacteria</taxon>
        <taxon>Oceanospirillales</taxon>
        <taxon>Halomonadaceae</taxon>
        <taxon>Chromohalobacter</taxon>
    </lineage>
</organism>
<reference evidence="5 6" key="1">
    <citation type="journal article" date="2011" name="Stand. Genomic Sci.">
        <title>Complete genome sequence of the halophilic and highly halotolerant Chromohalobacter salexigens type strain (1H11(T)).</title>
        <authorList>
            <person name="Copeland A."/>
            <person name="O'Connor K."/>
            <person name="Lucas S."/>
            <person name="Lapidus A."/>
            <person name="Berry K.W."/>
            <person name="Detter J.C."/>
            <person name="Del Rio T.G."/>
            <person name="Hammon N."/>
            <person name="Dalin E."/>
            <person name="Tice H."/>
            <person name="Pitluck S."/>
            <person name="Bruce D."/>
            <person name="Goodwin L."/>
            <person name="Han C."/>
            <person name="Tapia R."/>
            <person name="Saunders E."/>
            <person name="Schmutz J."/>
            <person name="Brettin T."/>
            <person name="Larimer F."/>
            <person name="Land M."/>
            <person name="Hauser L."/>
            <person name="Vargas C."/>
            <person name="Nieto J.J."/>
            <person name="Kyrpides N.C."/>
            <person name="Ivanova N."/>
            <person name="Goker M."/>
            <person name="Klenk H.P."/>
            <person name="Csonka L.N."/>
            <person name="Woyke T."/>
        </authorList>
    </citation>
    <scope>NUCLEOTIDE SEQUENCE [LARGE SCALE GENOMIC DNA]</scope>
    <source>
        <strain evidence="6">ATCC BAA-138 / DSM 3043 / CIP 106854 / NCIMB 13768 / 1H11</strain>
    </source>
</reference>
<dbReference type="EMBL" id="CP000285">
    <property type="protein sequence ID" value="ABE59006.1"/>
    <property type="molecule type" value="Genomic_DNA"/>
</dbReference>
<feature type="domain" description="HTH araC/xylS-type" evidence="4">
    <location>
        <begin position="16"/>
        <end position="114"/>
    </location>
</feature>
<dbReference type="Pfam" id="PF12833">
    <property type="entry name" value="HTH_18"/>
    <property type="match status" value="1"/>
</dbReference>
<dbReference type="InterPro" id="IPR011256">
    <property type="entry name" value="Reg_factor_effector_dom_sf"/>
</dbReference>
<dbReference type="eggNOG" id="COG3449">
    <property type="taxonomic scope" value="Bacteria"/>
</dbReference>
<dbReference type="InterPro" id="IPR020449">
    <property type="entry name" value="Tscrpt_reg_AraC-type_HTH"/>
</dbReference>
<accession>Q1QX02</accession>
<dbReference type="InterPro" id="IPR050204">
    <property type="entry name" value="AraC_XylS_family_regulators"/>
</dbReference>
<dbReference type="PANTHER" id="PTHR46796">
    <property type="entry name" value="HTH-TYPE TRANSCRIPTIONAL ACTIVATOR RHAS-RELATED"/>
    <property type="match status" value="1"/>
</dbReference>
<evidence type="ECO:0000256" key="2">
    <source>
        <dbReference type="ARBA" id="ARBA00023125"/>
    </source>
</evidence>
<protein>
    <submittedName>
        <fullName evidence="5">Transcriptional regulator, AraC family</fullName>
    </submittedName>
</protein>
<proteinExistence type="predicted"/>
<dbReference type="SUPFAM" id="SSF46689">
    <property type="entry name" value="Homeodomain-like"/>
    <property type="match status" value="2"/>
</dbReference>
<dbReference type="HOGENOM" id="CLU_1007493_0_0_6"/>
<dbReference type="RefSeq" id="WP_011506952.1">
    <property type="nucleotide sequence ID" value="NC_007963.1"/>
</dbReference>
<dbReference type="PRINTS" id="PR00032">
    <property type="entry name" value="HTHARAC"/>
</dbReference>
<dbReference type="PROSITE" id="PS01124">
    <property type="entry name" value="HTH_ARAC_FAMILY_2"/>
    <property type="match status" value="1"/>
</dbReference>
<keyword evidence="6" id="KW-1185">Reference proteome</keyword>
<evidence type="ECO:0000256" key="3">
    <source>
        <dbReference type="ARBA" id="ARBA00023163"/>
    </source>
</evidence>
<evidence type="ECO:0000313" key="5">
    <source>
        <dbReference type="EMBL" id="ABE59006.1"/>
    </source>
</evidence>
<keyword evidence="1" id="KW-0805">Transcription regulation</keyword>
<gene>
    <name evidence="5" type="ordered locus">Csal_1653</name>
</gene>
<keyword evidence="3" id="KW-0804">Transcription</keyword>
<dbReference type="PANTHER" id="PTHR46796:SF13">
    <property type="entry name" value="HTH-TYPE TRANSCRIPTIONAL ACTIVATOR RHAS"/>
    <property type="match status" value="1"/>
</dbReference>
<dbReference type="GO" id="GO:0043565">
    <property type="term" value="F:sequence-specific DNA binding"/>
    <property type="evidence" value="ECO:0007669"/>
    <property type="project" value="InterPro"/>
</dbReference>
<dbReference type="KEGG" id="csa:Csal_1653"/>
<dbReference type="InterPro" id="IPR018060">
    <property type="entry name" value="HTH_AraC"/>
</dbReference>
<dbReference type="eggNOG" id="COG2207">
    <property type="taxonomic scope" value="Bacteria"/>
</dbReference>
<evidence type="ECO:0000256" key="1">
    <source>
        <dbReference type="ARBA" id="ARBA00023015"/>
    </source>
</evidence>
<sequence>MAMHETSIPTSLNAMRAAEIWLHEKSTDSPSIRELANYLGYSEAQIRRNFNRFFGISPGRYRDSLRLERAALLLCRTPMQVLDVAISCGYRSHAIFTRAFHGYFGASPSEYRRRFHDRLYEGVTQRRPPDALALDIQPETRCFLTRHYGDVDWKEQPRLWRRYAQPWQRRLKGGKSTPVWLYHDDPNITPAGRVRIDFGFMIDRDCMTPPSMGFRQVRLPPRRQVRMRVYGQDNVIGAIAYLLYDWMPTHNECISGEPVTVAWREETASHGHVQCFELGVPLLTLH</sequence>
<keyword evidence="2" id="KW-0238">DNA-binding</keyword>
<dbReference type="SUPFAM" id="SSF55136">
    <property type="entry name" value="Probable bacterial effector-binding domain"/>
    <property type="match status" value="1"/>
</dbReference>